<sequence>MSRPVRSGATIVVLVLALLALAPPGAAVAAGSYTVTVDGGGAGFLYKICLKTTTTVNTYPAGGGDRVCSGKKGSTDGSFDLTAEYTDGDTVWMDVEMLVDLSGHSRTKDDVDITGSHSCTLKGALYAGKFKCENAINKKSFEAPSIEPYQVAVDDPNAPVVQLLTLMAWCVSAAAVVGLLLTGMTLASQLRRGALEERTEYTKQIAFVMAACLLATTAGPIVQALGFSQ</sequence>
<feature type="transmembrane region" description="Helical" evidence="1">
    <location>
        <begin position="205"/>
        <end position="226"/>
    </location>
</feature>
<gene>
    <name evidence="3" type="ORF">GA0070213_10149</name>
</gene>
<evidence type="ECO:0000313" key="3">
    <source>
        <dbReference type="EMBL" id="SCG33865.1"/>
    </source>
</evidence>
<keyword evidence="1" id="KW-1133">Transmembrane helix</keyword>
<evidence type="ECO:0000256" key="2">
    <source>
        <dbReference type="SAM" id="SignalP"/>
    </source>
</evidence>
<dbReference type="RefSeq" id="WP_091055297.1">
    <property type="nucleotide sequence ID" value="NZ_FMDM01000001.1"/>
</dbReference>
<feature type="chain" id="PRO_5008716702" evidence="2">
    <location>
        <begin position="30"/>
        <end position="229"/>
    </location>
</feature>
<dbReference type="EMBL" id="FMDM01000001">
    <property type="protein sequence ID" value="SCG33865.1"/>
    <property type="molecule type" value="Genomic_DNA"/>
</dbReference>
<proteinExistence type="predicted"/>
<protein>
    <submittedName>
        <fullName evidence="3">Uncharacterized protein</fullName>
    </submittedName>
</protein>
<dbReference type="OrthoDB" id="4324057at2"/>
<organism evidence="3 4">
    <name type="scientific">Micromonospora humi</name>
    <dbReference type="NCBI Taxonomy" id="745366"/>
    <lineage>
        <taxon>Bacteria</taxon>
        <taxon>Bacillati</taxon>
        <taxon>Actinomycetota</taxon>
        <taxon>Actinomycetes</taxon>
        <taxon>Micromonosporales</taxon>
        <taxon>Micromonosporaceae</taxon>
        <taxon>Micromonospora</taxon>
    </lineage>
</organism>
<keyword evidence="2" id="KW-0732">Signal</keyword>
<dbReference type="AlphaFoldDB" id="A0A1C5GJB1"/>
<evidence type="ECO:0000313" key="4">
    <source>
        <dbReference type="Proteomes" id="UP000199360"/>
    </source>
</evidence>
<keyword evidence="4" id="KW-1185">Reference proteome</keyword>
<reference evidence="4" key="1">
    <citation type="submission" date="2016-06" db="EMBL/GenBank/DDBJ databases">
        <authorList>
            <person name="Varghese N."/>
            <person name="Submissions Spin"/>
        </authorList>
    </citation>
    <scope>NUCLEOTIDE SEQUENCE [LARGE SCALE GENOMIC DNA]</scope>
    <source>
        <strain evidence="4">DSM 45647</strain>
    </source>
</reference>
<keyword evidence="1" id="KW-0472">Membrane</keyword>
<keyword evidence="1" id="KW-0812">Transmembrane</keyword>
<accession>A0A1C5GJB1</accession>
<evidence type="ECO:0000256" key="1">
    <source>
        <dbReference type="SAM" id="Phobius"/>
    </source>
</evidence>
<feature type="transmembrane region" description="Helical" evidence="1">
    <location>
        <begin position="163"/>
        <end position="184"/>
    </location>
</feature>
<dbReference type="STRING" id="745366.GA0070213_10149"/>
<feature type="signal peptide" evidence="2">
    <location>
        <begin position="1"/>
        <end position="29"/>
    </location>
</feature>
<dbReference type="Proteomes" id="UP000199360">
    <property type="component" value="Unassembled WGS sequence"/>
</dbReference>
<name>A0A1C5GJB1_9ACTN</name>